<dbReference type="EMBL" id="CM003104">
    <property type="protein sequence ID" value="KUI71389.1"/>
    <property type="molecule type" value="Genomic_DNA"/>
</dbReference>
<protein>
    <submittedName>
        <fullName evidence="3">Uncharacterized protein</fullName>
    </submittedName>
</protein>
<dbReference type="Proteomes" id="UP000078559">
    <property type="component" value="Chromosome 7"/>
</dbReference>
<keyword evidence="4" id="KW-1185">Reference proteome</keyword>
<evidence type="ECO:0000313" key="3">
    <source>
        <dbReference type="EMBL" id="KUI71389.1"/>
    </source>
</evidence>
<feature type="region of interest" description="Disordered" evidence="2">
    <location>
        <begin position="710"/>
        <end position="751"/>
    </location>
</feature>
<feature type="coiled-coil region" evidence="1">
    <location>
        <begin position="297"/>
        <end position="338"/>
    </location>
</feature>
<name>A0A194W4J8_CYTMA</name>
<evidence type="ECO:0000256" key="2">
    <source>
        <dbReference type="SAM" id="MobiDB-lite"/>
    </source>
</evidence>
<accession>A0A194W4J8</accession>
<feature type="coiled-coil region" evidence="1">
    <location>
        <begin position="236"/>
        <end position="266"/>
    </location>
</feature>
<sequence>MENDADRRKLFTKWTKPLNNDTSYSALGKETAIDDEDDDDDGRIVSSTPFDVLRRSSSFDDTSTTSGYSVTDAITHHQSTVFPPPFRPPILVQSRRPPGRDTTPQTSRNPSVPPDAFMDLQGRRTTPGPDGSADSRRPQPIPILERVGHVPTYSSSLDSASSFSEVESYAAGELPTSVSRNQSRSFPLGTEPQSGEEGPLHLDTSYTSETDGDCDSLAGEQTDPLKVIWRRLVDKKEEVLNTRAEIRRTRETLKRARADKDDADNALMSFFRPLLVSAVVQPLPMPSGPLVQNFRRMQQTRDKYQTCEGLLESLEDRLDQAERQLDILDRQMINELRTATAYPLRPIDSSKLPPLPEPVGTIGADVIPLQGPPEAVGSSDTTRLPELLLGIAAERAEDYHPLYNRFMSAIGYLQLAQEHHNDLLVRKQLIEGEQERLKLAEDQEREQWKLTEEQKMTRLAKKHEQAQQTLLEEQKRQWSRLVEEQSRERSKLAEDNLQSDTPLRIRQLRDEDIEFLHDFEVDESVASEEVRRLRNEVEQLKKLCQEKGVIPRYAPLHEVYSYERDYDDDISIDFDPQNNDDTAEHLANLRFPLLLSNPSHLLRDAPVTAKTALKEATKMSESDPRKTQVFGAAAKEFFIENLIRDTRENDKSDFINRWLLHSLRTSPLEAELLYNCFFMESHLRILNFDRWQQDVLYYWPRDDAAKLHPEDFLGPVTPEDTQLRVGSSEIPPGTRPSQRLDPLNERTSVSF</sequence>
<feature type="region of interest" description="Disordered" evidence="2">
    <location>
        <begin position="17"/>
        <end position="140"/>
    </location>
</feature>
<reference evidence="3" key="1">
    <citation type="submission" date="2014-12" db="EMBL/GenBank/DDBJ databases">
        <title>Genome Sequence of Valsa Canker Pathogens Uncovers a Specific Adaption of Colonization on Woody Bark.</title>
        <authorList>
            <person name="Yin Z."/>
            <person name="Liu H."/>
            <person name="Gao X."/>
            <person name="Li Z."/>
            <person name="Song N."/>
            <person name="Ke X."/>
            <person name="Dai Q."/>
            <person name="Wu Y."/>
            <person name="Sun Y."/>
            <person name="Xu J.-R."/>
            <person name="Kang Z.K."/>
            <person name="Wang L."/>
            <person name="Huang L."/>
        </authorList>
    </citation>
    <scope>NUCLEOTIDE SEQUENCE [LARGE SCALE GENOMIC DNA]</scope>
    <source>
        <strain evidence="3">03-8</strain>
    </source>
</reference>
<gene>
    <name evidence="3" type="ORF">VM1G_06705</name>
</gene>
<dbReference type="OrthoDB" id="3553547at2759"/>
<proteinExistence type="predicted"/>
<evidence type="ECO:0000313" key="4">
    <source>
        <dbReference type="Proteomes" id="UP000078559"/>
    </source>
</evidence>
<feature type="compositionally biased region" description="Polar residues" evidence="2">
    <location>
        <begin position="176"/>
        <end position="185"/>
    </location>
</feature>
<evidence type="ECO:0000256" key="1">
    <source>
        <dbReference type="SAM" id="Coils"/>
    </source>
</evidence>
<dbReference type="SMR" id="A0A194W4J8"/>
<organism evidence="3 4">
    <name type="scientific">Cytospora mali</name>
    <name type="common">Apple Valsa canker fungus</name>
    <name type="synonym">Valsa mali</name>
    <dbReference type="NCBI Taxonomy" id="578113"/>
    <lineage>
        <taxon>Eukaryota</taxon>
        <taxon>Fungi</taxon>
        <taxon>Dikarya</taxon>
        <taxon>Ascomycota</taxon>
        <taxon>Pezizomycotina</taxon>
        <taxon>Sordariomycetes</taxon>
        <taxon>Sordariomycetidae</taxon>
        <taxon>Diaporthales</taxon>
        <taxon>Cytosporaceae</taxon>
        <taxon>Cytospora</taxon>
    </lineage>
</organism>
<keyword evidence="1" id="KW-0175">Coiled coil</keyword>
<feature type="region of interest" description="Disordered" evidence="2">
    <location>
        <begin position="172"/>
        <end position="200"/>
    </location>
</feature>
<dbReference type="AlphaFoldDB" id="A0A194W4J8"/>